<protein>
    <submittedName>
        <fullName evidence="2">Uncharacterized protein</fullName>
    </submittedName>
</protein>
<dbReference type="AlphaFoldDB" id="G3HWK0"/>
<evidence type="ECO:0000313" key="3">
    <source>
        <dbReference type="Proteomes" id="UP000001075"/>
    </source>
</evidence>
<proteinExistence type="predicted"/>
<dbReference type="EMBL" id="JH000832">
    <property type="protein sequence ID" value="EGV92736.1"/>
    <property type="molecule type" value="Genomic_DNA"/>
</dbReference>
<gene>
    <name evidence="2" type="ORF">I79_015385</name>
</gene>
<dbReference type="InParanoid" id="G3HWK0"/>
<evidence type="ECO:0000313" key="2">
    <source>
        <dbReference type="EMBL" id="EGV92736.1"/>
    </source>
</evidence>
<sequence length="60" mass="7200">MEVRGWEEAVSRGRQWIQEAVSEMHTLRKSPEIKGPKRHLRHSDESLRNCQIRQRYGSLR</sequence>
<reference evidence="3" key="1">
    <citation type="journal article" date="2011" name="Nat. Biotechnol.">
        <title>The genomic sequence of the Chinese hamster ovary (CHO)-K1 cell line.</title>
        <authorList>
            <person name="Xu X."/>
            <person name="Nagarajan H."/>
            <person name="Lewis N.E."/>
            <person name="Pan S."/>
            <person name="Cai Z."/>
            <person name="Liu X."/>
            <person name="Chen W."/>
            <person name="Xie M."/>
            <person name="Wang W."/>
            <person name="Hammond S."/>
            <person name="Andersen M.R."/>
            <person name="Neff N."/>
            <person name="Passarelli B."/>
            <person name="Koh W."/>
            <person name="Fan H.C."/>
            <person name="Wang J."/>
            <person name="Gui Y."/>
            <person name="Lee K.H."/>
            <person name="Betenbaugh M.J."/>
            <person name="Quake S.R."/>
            <person name="Famili I."/>
            <person name="Palsson B.O."/>
            <person name="Wang J."/>
        </authorList>
    </citation>
    <scope>NUCLEOTIDE SEQUENCE [LARGE SCALE GENOMIC DNA]</scope>
    <source>
        <strain evidence="3">CHO K1 cell line</strain>
    </source>
</reference>
<feature type="region of interest" description="Disordered" evidence="1">
    <location>
        <begin position="28"/>
        <end position="47"/>
    </location>
</feature>
<name>G3HWK0_CRIGR</name>
<accession>G3HWK0</accession>
<organism evidence="2 3">
    <name type="scientific">Cricetulus griseus</name>
    <name type="common">Chinese hamster</name>
    <name type="synonym">Cricetulus barabensis griseus</name>
    <dbReference type="NCBI Taxonomy" id="10029"/>
    <lineage>
        <taxon>Eukaryota</taxon>
        <taxon>Metazoa</taxon>
        <taxon>Chordata</taxon>
        <taxon>Craniata</taxon>
        <taxon>Vertebrata</taxon>
        <taxon>Euteleostomi</taxon>
        <taxon>Mammalia</taxon>
        <taxon>Eutheria</taxon>
        <taxon>Euarchontoglires</taxon>
        <taxon>Glires</taxon>
        <taxon>Rodentia</taxon>
        <taxon>Myomorpha</taxon>
        <taxon>Muroidea</taxon>
        <taxon>Cricetidae</taxon>
        <taxon>Cricetinae</taxon>
        <taxon>Cricetulus</taxon>
    </lineage>
</organism>
<dbReference type="Proteomes" id="UP000001075">
    <property type="component" value="Unassembled WGS sequence"/>
</dbReference>
<evidence type="ECO:0000256" key="1">
    <source>
        <dbReference type="SAM" id="MobiDB-lite"/>
    </source>
</evidence>